<dbReference type="Pfam" id="PF00440">
    <property type="entry name" value="TetR_N"/>
    <property type="match status" value="1"/>
</dbReference>
<reference evidence="4" key="2">
    <citation type="journal article" date="2020" name="Microorganisms">
        <title>Osmotic Adaptation and Compatible Solute Biosynthesis of Phototrophic Bacteria as Revealed from Genome Analyses.</title>
        <authorList>
            <person name="Imhoff J.F."/>
            <person name="Rahn T."/>
            <person name="Kunzel S."/>
            <person name="Keller A."/>
            <person name="Neulinger S.C."/>
        </authorList>
    </citation>
    <scope>NUCLEOTIDE SEQUENCE</scope>
    <source>
        <strain evidence="4">DSM 4395</strain>
    </source>
</reference>
<dbReference type="InterPro" id="IPR023772">
    <property type="entry name" value="DNA-bd_HTH_TetR-type_CS"/>
</dbReference>
<dbReference type="GO" id="GO:0000976">
    <property type="term" value="F:transcription cis-regulatory region binding"/>
    <property type="evidence" value="ECO:0007669"/>
    <property type="project" value="TreeGrafter"/>
</dbReference>
<comment type="caution">
    <text evidence="4">The sequence shown here is derived from an EMBL/GenBank/DDBJ whole genome shotgun (WGS) entry which is preliminary data.</text>
</comment>
<dbReference type="InterPro" id="IPR009057">
    <property type="entry name" value="Homeodomain-like_sf"/>
</dbReference>
<dbReference type="Gene3D" id="1.10.10.60">
    <property type="entry name" value="Homeodomain-like"/>
    <property type="match status" value="1"/>
</dbReference>
<name>A0AAJ0UJ68_HALSE</name>
<dbReference type="Pfam" id="PF09209">
    <property type="entry name" value="CecR_C"/>
    <property type="match status" value="1"/>
</dbReference>
<dbReference type="SUPFAM" id="SSF46689">
    <property type="entry name" value="Homeodomain-like"/>
    <property type="match status" value="1"/>
</dbReference>
<feature type="domain" description="HTH tetR-type" evidence="3">
    <location>
        <begin position="8"/>
        <end position="68"/>
    </location>
</feature>
<dbReference type="InterPro" id="IPR050109">
    <property type="entry name" value="HTH-type_TetR-like_transc_reg"/>
</dbReference>
<dbReference type="GO" id="GO:0003700">
    <property type="term" value="F:DNA-binding transcription factor activity"/>
    <property type="evidence" value="ECO:0007669"/>
    <property type="project" value="TreeGrafter"/>
</dbReference>
<dbReference type="PROSITE" id="PS50977">
    <property type="entry name" value="HTH_TETR_2"/>
    <property type="match status" value="1"/>
</dbReference>
<dbReference type="EMBL" id="NHSF01000068">
    <property type="protein sequence ID" value="MBK5931715.1"/>
    <property type="molecule type" value="Genomic_DNA"/>
</dbReference>
<dbReference type="PRINTS" id="PR00455">
    <property type="entry name" value="HTHTETR"/>
</dbReference>
<reference evidence="4" key="1">
    <citation type="submission" date="2017-05" db="EMBL/GenBank/DDBJ databases">
        <authorList>
            <person name="Imhoff J.F."/>
            <person name="Rahn T."/>
            <person name="Kuenzel S."/>
            <person name="Neulinger S.C."/>
        </authorList>
    </citation>
    <scope>NUCLEOTIDE SEQUENCE</scope>
    <source>
        <strain evidence="4">DSM 4395</strain>
    </source>
</reference>
<evidence type="ECO:0000256" key="1">
    <source>
        <dbReference type="ARBA" id="ARBA00023125"/>
    </source>
</evidence>
<dbReference type="Proteomes" id="UP001296967">
    <property type="component" value="Unassembled WGS sequence"/>
</dbReference>
<dbReference type="InterPro" id="IPR001647">
    <property type="entry name" value="HTH_TetR"/>
</dbReference>
<keyword evidence="1 2" id="KW-0238">DNA-binding</keyword>
<organism evidence="4 5">
    <name type="scientific">Halochromatium salexigens</name>
    <name type="common">Chromatium salexigens</name>
    <dbReference type="NCBI Taxonomy" id="49447"/>
    <lineage>
        <taxon>Bacteria</taxon>
        <taxon>Pseudomonadati</taxon>
        <taxon>Pseudomonadota</taxon>
        <taxon>Gammaproteobacteria</taxon>
        <taxon>Chromatiales</taxon>
        <taxon>Chromatiaceae</taxon>
        <taxon>Halochromatium</taxon>
    </lineage>
</organism>
<protein>
    <recommendedName>
        <fullName evidence="3">HTH tetR-type domain-containing protein</fullName>
    </recommendedName>
</protein>
<dbReference type="PROSITE" id="PS01081">
    <property type="entry name" value="HTH_TETR_1"/>
    <property type="match status" value="1"/>
</dbReference>
<accession>A0AAJ0UJ68</accession>
<gene>
    <name evidence="4" type="ORF">CCR82_14590</name>
</gene>
<evidence type="ECO:0000313" key="4">
    <source>
        <dbReference type="EMBL" id="MBK5931715.1"/>
    </source>
</evidence>
<dbReference type="SUPFAM" id="SSF48498">
    <property type="entry name" value="Tetracyclin repressor-like, C-terminal domain"/>
    <property type="match status" value="1"/>
</dbReference>
<evidence type="ECO:0000313" key="5">
    <source>
        <dbReference type="Proteomes" id="UP001296967"/>
    </source>
</evidence>
<dbReference type="InterPro" id="IPR036271">
    <property type="entry name" value="Tet_transcr_reg_TetR-rel_C_sf"/>
</dbReference>
<dbReference type="InterPro" id="IPR015292">
    <property type="entry name" value="Tscrpt_reg_YbiH_C"/>
</dbReference>
<dbReference type="PANTHER" id="PTHR30055">
    <property type="entry name" value="HTH-TYPE TRANSCRIPTIONAL REGULATOR RUTR"/>
    <property type="match status" value="1"/>
</dbReference>
<evidence type="ECO:0000259" key="3">
    <source>
        <dbReference type="PROSITE" id="PS50977"/>
    </source>
</evidence>
<feature type="DNA-binding region" description="H-T-H motif" evidence="2">
    <location>
        <begin position="31"/>
        <end position="50"/>
    </location>
</feature>
<evidence type="ECO:0000256" key="2">
    <source>
        <dbReference type="PROSITE-ProRule" id="PRU00335"/>
    </source>
</evidence>
<sequence>MPDTEPTPNTRERLLQAALEVFAERGYRAATIREICGRAEANVAAVHYHFGDKRRLYEAIYGRLFETLRARRTAFLPPDAPPEQRLRVHIQALLEEFFRSTGAGTRDTDSERQVRPSTLFFNEMAHPTEVLDRIVTEHLEPDARELYEIVATLLETTTNDPLTLDCAASVIGQILYYHHATPIISRLHPQRPPVAERLEALVEQIWLFSLGGIEQAKQARAALTQQPLDEAADQGC</sequence>
<proteinExistence type="predicted"/>
<dbReference type="PANTHER" id="PTHR30055:SF226">
    <property type="entry name" value="HTH-TYPE TRANSCRIPTIONAL REGULATOR PKSA"/>
    <property type="match status" value="1"/>
</dbReference>
<dbReference type="Gene3D" id="1.10.357.10">
    <property type="entry name" value="Tetracycline Repressor, domain 2"/>
    <property type="match status" value="1"/>
</dbReference>
<keyword evidence="5" id="KW-1185">Reference proteome</keyword>
<dbReference type="AlphaFoldDB" id="A0AAJ0UJ68"/>
<dbReference type="RefSeq" id="WP_201246551.1">
    <property type="nucleotide sequence ID" value="NZ_NHSF01000068.1"/>
</dbReference>